<dbReference type="SUPFAM" id="SSF50985">
    <property type="entry name" value="RCC1/BLIP-II"/>
    <property type="match status" value="2"/>
</dbReference>
<dbReference type="EMBL" id="CAACVG010008950">
    <property type="protein sequence ID" value="VEN51615.1"/>
    <property type="molecule type" value="Genomic_DNA"/>
</dbReference>
<sequence>MSLNAAQDIFELCPLIENISITLCARCENGVKQLLALVTSEGDIVLHYTYGELTPVVRQIPWFNDAQKKIQAICFDPSATWLLAVSTDSSLYIIPALSIVDKKQKVDCKWALNDVTHFPKSSQVLEAKPTSIMWWQTFDCNQNALVGFDNGTIVLISLTDGRCLGSCNIAEPVKLLCLCQDNSLETVSLLINAASGQQWKLVLEHHSSSYIWPPDANNQSDDSTRSRLYNLKQLGVDKLASLRQRLSDARAGRRDSQTSDTTSESSHSESNHSVHSGPELLPHLCDTFFAPQYARNRYLFSAFYKPTSLLTVHAVDVESAPLYVHKLPQKTSTILLTDRLIYTVNEDSTMISIISAQLSECRLEGDTEFNTESLVAQFYMENDNKVLQLFKLTDLSTIRLKKTRDDGRKDKLFELPKTADDLNVQKPRIDTCVVVTHKSVYRISIRCSPIRKFVEYVTDENDLERAEKISLIFGLNMQQLLESCGDLLISRGSYHSGIILYKQAKVHLLKRVLKLAVSADCKTLLKFVHLCLSASKVDMSIATKIHIGNLAVMAYTELILRYGGQQRICNTKDFMNFLVYEEYYDQILAVNVACQAGHWNIVNLLARCRGLQPEVVSAMGQILQSVRAPKPTDREFVYALSEPSLTQSLLILGQFSHVIFQYIRTHVDAFPVEILYRLAAQLDPSQPCAVPLVSRMFHSNKHSSSLDTTIEMVELDNPDRSIVTVKDMIETFLTVVVYLTWKTEKIGYDSSLLDRIPPPEASPNRPSAPAQLPDLRPLSCGFEHAVVIRNDVAYAMGVSAAGCLGLGPLLTQSSPPRPVRALTEAGVRVLSVSCGKKHTLALTEYGIYAWGSNSYGQLGLGSHVQESPYPQMLTTISSIKMIDVVAGQYHSLALSCSGKVYTWGWGIHGQLGHGNCDNLFYPKELNFPFTIKQIAAGHAHSLLLTTEGKLYGFGSNVFGQLESCQLDTNKSTEPVWVVVMPDMYMPIEKIASAYFHNIAVRADQEVYTWGASPQEVRLYQSKNNQRQNGVSCKPPDSWKSTVHVYSSPNGSRIDQIAVGYRHSAILQNGKILWGKNRDEELCPPTLRQQDNMNSMFMQRFSYVSCGVDYTMAIDHTGKLLAWGSPSMAQTILGKQMDDDNRKMEAKVVLFKNTKRVVRFPAATQNSTNSLPIEVPGLPTMAITFNTSNHKLLFSRNFIPYAIRLVENGPPTFQEGKSSNFDHIYHVPKLKFGQKTLHYALEAYYGYYDTDGILNKCLEVHNYQAAAKIAMLDGHFGDSLGFQLIAFKKHIETLDLNLRSICVKRNIEVSEKNRDNVELIVKNIREDMNEKNATIEKIPCNSPAHILSSSSSLDSIRHWGEEEHQGGCESPCEVTEVGDIRQNISQYVQSLKNDSVNPTIINSVSKMVSEIDNNQIKTKDGESEVLFKDKTTKETIDAASHIVEIYIKKIYMLENHILMQNVLLRCIDFWLKNNLPVPVLESVLLKNLDKYFYPLSILLFCKNIGNNLDEVSKEDAMIKPTSSGFLKEFSTKFCLQLCSMVLENVDKS</sequence>
<feature type="region of interest" description="Disordered" evidence="3">
    <location>
        <begin position="247"/>
        <end position="277"/>
    </location>
</feature>
<dbReference type="SUPFAM" id="SSF50978">
    <property type="entry name" value="WD40 repeat-like"/>
    <property type="match status" value="1"/>
</dbReference>
<dbReference type="Gene3D" id="2.130.10.30">
    <property type="entry name" value="Regulator of chromosome condensation 1/beta-lactamase-inhibitor protein II"/>
    <property type="match status" value="2"/>
</dbReference>
<organism evidence="5 6">
    <name type="scientific">Callosobruchus maculatus</name>
    <name type="common">Southern cowpea weevil</name>
    <name type="synonym">Pulse bruchid</name>
    <dbReference type="NCBI Taxonomy" id="64391"/>
    <lineage>
        <taxon>Eukaryota</taxon>
        <taxon>Metazoa</taxon>
        <taxon>Ecdysozoa</taxon>
        <taxon>Arthropoda</taxon>
        <taxon>Hexapoda</taxon>
        <taxon>Insecta</taxon>
        <taxon>Pterygota</taxon>
        <taxon>Neoptera</taxon>
        <taxon>Endopterygota</taxon>
        <taxon>Coleoptera</taxon>
        <taxon>Polyphaga</taxon>
        <taxon>Cucujiformia</taxon>
        <taxon>Chrysomeloidea</taxon>
        <taxon>Chrysomelidae</taxon>
        <taxon>Bruchinae</taxon>
        <taxon>Bruchini</taxon>
        <taxon>Callosobruchus</taxon>
    </lineage>
</organism>
<dbReference type="InterPro" id="IPR051625">
    <property type="entry name" value="Signaling_Regulatory_Domain"/>
</dbReference>
<evidence type="ECO:0000259" key="4">
    <source>
        <dbReference type="Pfam" id="PF25390"/>
    </source>
</evidence>
<feature type="repeat" description="RCC1" evidence="2">
    <location>
        <begin position="898"/>
        <end position="947"/>
    </location>
</feature>
<dbReference type="InterPro" id="IPR036322">
    <property type="entry name" value="WD40_repeat_dom_sf"/>
</dbReference>
<feature type="compositionally biased region" description="Basic and acidic residues" evidence="3">
    <location>
        <begin position="247"/>
        <end position="257"/>
    </location>
</feature>
<evidence type="ECO:0000256" key="1">
    <source>
        <dbReference type="ARBA" id="ARBA00022737"/>
    </source>
</evidence>
<dbReference type="InterPro" id="IPR009091">
    <property type="entry name" value="RCC1/BLIP-II"/>
</dbReference>
<keyword evidence="1" id="KW-0677">Repeat</keyword>
<dbReference type="PROSITE" id="PS50012">
    <property type="entry name" value="RCC1_3"/>
    <property type="match status" value="4"/>
</dbReference>
<proteinExistence type="predicted"/>
<feature type="repeat" description="RCC1" evidence="2">
    <location>
        <begin position="948"/>
        <end position="1003"/>
    </location>
</feature>
<keyword evidence="6" id="KW-1185">Reference proteome</keyword>
<reference evidence="5 6" key="1">
    <citation type="submission" date="2019-01" db="EMBL/GenBank/DDBJ databases">
        <authorList>
            <person name="Sayadi A."/>
        </authorList>
    </citation>
    <scope>NUCLEOTIDE SEQUENCE [LARGE SCALE GENOMIC DNA]</scope>
</reference>
<dbReference type="InterPro" id="IPR058923">
    <property type="entry name" value="RCC1-like_dom"/>
</dbReference>
<evidence type="ECO:0000313" key="6">
    <source>
        <dbReference type="Proteomes" id="UP000410492"/>
    </source>
</evidence>
<dbReference type="PANTHER" id="PTHR22872">
    <property type="entry name" value="BTK-BINDING PROTEIN-RELATED"/>
    <property type="match status" value="1"/>
</dbReference>
<dbReference type="Pfam" id="PF25390">
    <property type="entry name" value="WD40_RLD"/>
    <property type="match status" value="1"/>
</dbReference>
<gene>
    <name evidence="5" type="ORF">CALMAC_LOCUS12009</name>
</gene>
<evidence type="ECO:0000256" key="3">
    <source>
        <dbReference type="SAM" id="MobiDB-lite"/>
    </source>
</evidence>
<dbReference type="Proteomes" id="UP000410492">
    <property type="component" value="Unassembled WGS sequence"/>
</dbReference>
<dbReference type="PROSITE" id="PS00626">
    <property type="entry name" value="RCC1_2"/>
    <property type="match status" value="1"/>
</dbReference>
<evidence type="ECO:0000313" key="5">
    <source>
        <dbReference type="EMBL" id="VEN51615.1"/>
    </source>
</evidence>
<dbReference type="PANTHER" id="PTHR22872:SF2">
    <property type="entry name" value="INHIBITOR OF BRUTON TYROSINE KINASE"/>
    <property type="match status" value="1"/>
</dbReference>
<accession>A0A653CUL2</accession>
<dbReference type="OrthoDB" id="16281at2759"/>
<protein>
    <recommendedName>
        <fullName evidence="4">RCC1-like domain-containing protein</fullName>
    </recommendedName>
</protein>
<feature type="domain" description="RCC1-like" evidence="4">
    <location>
        <begin position="775"/>
        <end position="1012"/>
    </location>
</feature>
<dbReference type="InterPro" id="IPR000408">
    <property type="entry name" value="Reg_chr_condens"/>
</dbReference>
<name>A0A653CUL2_CALMS</name>
<evidence type="ECO:0000256" key="2">
    <source>
        <dbReference type="PROSITE-ProRule" id="PRU00235"/>
    </source>
</evidence>
<feature type="repeat" description="RCC1" evidence="2">
    <location>
        <begin position="791"/>
        <end position="845"/>
    </location>
</feature>
<feature type="repeat" description="RCC1" evidence="2">
    <location>
        <begin position="845"/>
        <end position="897"/>
    </location>
</feature>
<dbReference type="PRINTS" id="PR00633">
    <property type="entry name" value="RCCNDNSATION"/>
</dbReference>